<evidence type="ECO:0000313" key="4">
    <source>
        <dbReference type="EMBL" id="MEQ2578802.1"/>
    </source>
</evidence>
<keyword evidence="5" id="KW-1185">Reference proteome</keyword>
<dbReference type="Gene3D" id="3.40.640.10">
    <property type="entry name" value="Type I PLP-dependent aspartate aminotransferase-like (Major domain)"/>
    <property type="match status" value="1"/>
</dbReference>
<dbReference type="SUPFAM" id="SSF53383">
    <property type="entry name" value="PLP-dependent transferases"/>
    <property type="match status" value="1"/>
</dbReference>
<evidence type="ECO:0000256" key="3">
    <source>
        <dbReference type="RuleBase" id="RU004508"/>
    </source>
</evidence>
<dbReference type="InterPro" id="IPR000653">
    <property type="entry name" value="DegT/StrS_aminotransferase"/>
</dbReference>
<keyword evidence="4" id="KW-0808">Transferase</keyword>
<dbReference type="CDD" id="cd00616">
    <property type="entry name" value="AHBA_syn"/>
    <property type="match status" value="1"/>
</dbReference>
<dbReference type="Proteomes" id="UP001470288">
    <property type="component" value="Unassembled WGS sequence"/>
</dbReference>
<dbReference type="Pfam" id="PF01041">
    <property type="entry name" value="DegT_DnrJ_EryC1"/>
    <property type="match status" value="1"/>
</dbReference>
<reference evidence="4 5" key="1">
    <citation type="submission" date="2024-03" db="EMBL/GenBank/DDBJ databases">
        <title>Human intestinal bacterial collection.</title>
        <authorList>
            <person name="Pauvert C."/>
            <person name="Hitch T.C.A."/>
            <person name="Clavel T."/>
        </authorList>
    </citation>
    <scope>NUCLEOTIDE SEQUENCE [LARGE SCALE GENOMIC DNA]</scope>
    <source>
        <strain evidence="4 5">CLA-AA-H78B</strain>
    </source>
</reference>
<organism evidence="4 5">
    <name type="scientific">Hominiventricola aquisgranensis</name>
    <dbReference type="NCBI Taxonomy" id="3133164"/>
    <lineage>
        <taxon>Bacteria</taxon>
        <taxon>Bacillati</taxon>
        <taxon>Bacillota</taxon>
        <taxon>Clostridia</taxon>
        <taxon>Lachnospirales</taxon>
        <taxon>Lachnospiraceae</taxon>
        <taxon>Hominiventricola</taxon>
    </lineage>
</organism>
<name>A0ABV1I0U1_9FIRM</name>
<keyword evidence="4" id="KW-0032">Aminotransferase</keyword>
<evidence type="ECO:0000313" key="5">
    <source>
        <dbReference type="Proteomes" id="UP001470288"/>
    </source>
</evidence>
<proteinExistence type="inferred from homology"/>
<evidence type="ECO:0000256" key="2">
    <source>
        <dbReference type="ARBA" id="ARBA00037999"/>
    </source>
</evidence>
<evidence type="ECO:0000256" key="1">
    <source>
        <dbReference type="ARBA" id="ARBA00022898"/>
    </source>
</evidence>
<comment type="similarity">
    <text evidence="2 3">Belongs to the DegT/DnrJ/EryC1 family.</text>
</comment>
<keyword evidence="1 3" id="KW-0663">Pyridoxal phosphate</keyword>
<dbReference type="InterPro" id="IPR015421">
    <property type="entry name" value="PyrdxlP-dep_Trfase_major"/>
</dbReference>
<gene>
    <name evidence="4" type="ORF">WMO62_08115</name>
</gene>
<dbReference type="PANTHER" id="PTHR30244:SF9">
    <property type="entry name" value="PROTEIN RV3402C"/>
    <property type="match status" value="1"/>
</dbReference>
<dbReference type="EC" id="2.6.1.-" evidence="4"/>
<comment type="caution">
    <text evidence="4">The sequence shown here is derived from an EMBL/GenBank/DDBJ whole genome shotgun (WGS) entry which is preliminary data.</text>
</comment>
<protein>
    <submittedName>
        <fullName evidence="4">DegT/DnrJ/EryC1/StrS family aminotransferase</fullName>
        <ecNumber evidence="4">2.6.1.-</ecNumber>
    </submittedName>
</protein>
<accession>A0ABV1I0U1</accession>
<dbReference type="InterPro" id="IPR015424">
    <property type="entry name" value="PyrdxlP-dep_Trfase"/>
</dbReference>
<dbReference type="PIRSF" id="PIRSF000390">
    <property type="entry name" value="PLP_StrS"/>
    <property type="match status" value="1"/>
</dbReference>
<dbReference type="PANTHER" id="PTHR30244">
    <property type="entry name" value="TRANSAMINASE"/>
    <property type="match status" value="1"/>
</dbReference>
<sequence>MEKKILVTRSSMPALDEYVDEIRDIWDSHWLTNMGEKHQRLQKELMNYLGVNNIELLTNGHMALELSLQALGLTSGEVITTPFTFASTTHAIVRNGLTPVFCDINPDDFTIDTDKIEKLITDKTVAIMPVHVYGNICNIEEIEKIAKKYELKVIYDAAHAFGEKYHGKGVGKFGDISCFSFHATKVFNTIEGGGVCYTDEKFGEKLYRLKNFGIRNEEVVDGIGANAKMNEFCAAMGLCNLRHIDEEIAKRKIIAERYRNHLSDVVGIQLNQIQEGVESNYAYFPVIFDEKKFGASRNEVKEILSQYGIGARKYFYPLTNTFECFHGQFDVNATPVARHISHRVLTLPLYADLTLEEVDKICQIILNSSNAL</sequence>
<dbReference type="GO" id="GO:0008483">
    <property type="term" value="F:transaminase activity"/>
    <property type="evidence" value="ECO:0007669"/>
    <property type="project" value="UniProtKB-KW"/>
</dbReference>
<dbReference type="RefSeq" id="WP_349144366.1">
    <property type="nucleotide sequence ID" value="NZ_JBBMFC010000012.1"/>
</dbReference>
<dbReference type="EMBL" id="JBBMFC010000012">
    <property type="protein sequence ID" value="MEQ2578802.1"/>
    <property type="molecule type" value="Genomic_DNA"/>
</dbReference>